<dbReference type="CDD" id="cd05476">
    <property type="entry name" value="pepsin_A_like_plant"/>
    <property type="match status" value="1"/>
</dbReference>
<comment type="similarity">
    <text evidence="1">Belongs to the peptidase A1 family.</text>
</comment>
<dbReference type="GO" id="GO:0006508">
    <property type="term" value="P:proteolysis"/>
    <property type="evidence" value="ECO:0007669"/>
    <property type="project" value="UniProtKB-KW"/>
</dbReference>
<protein>
    <recommendedName>
        <fullName evidence="7">Peptidase A1 domain-containing protein</fullName>
    </recommendedName>
</protein>
<evidence type="ECO:0000259" key="7">
    <source>
        <dbReference type="PROSITE" id="PS51767"/>
    </source>
</evidence>
<dbReference type="InterPro" id="IPR034161">
    <property type="entry name" value="Pepsin-like_plant"/>
</dbReference>
<dbReference type="PANTHER" id="PTHR47967">
    <property type="entry name" value="OS07G0603500 PROTEIN-RELATED"/>
    <property type="match status" value="1"/>
</dbReference>
<evidence type="ECO:0000256" key="2">
    <source>
        <dbReference type="ARBA" id="ARBA00022670"/>
    </source>
</evidence>
<reference evidence="8" key="1">
    <citation type="journal article" date="2023" name="Plant J.">
        <title>Genome sequences and population genomics provide insights into the demographic history, inbreeding, and mutation load of two 'living fossil' tree species of Dipteronia.</title>
        <authorList>
            <person name="Feng Y."/>
            <person name="Comes H.P."/>
            <person name="Chen J."/>
            <person name="Zhu S."/>
            <person name="Lu R."/>
            <person name="Zhang X."/>
            <person name="Li P."/>
            <person name="Qiu J."/>
            <person name="Olsen K.M."/>
            <person name="Qiu Y."/>
        </authorList>
    </citation>
    <scope>NUCLEOTIDE SEQUENCE</scope>
    <source>
        <strain evidence="8">NBL</strain>
    </source>
</reference>
<evidence type="ECO:0000256" key="6">
    <source>
        <dbReference type="SAM" id="Phobius"/>
    </source>
</evidence>
<dbReference type="InterPro" id="IPR051708">
    <property type="entry name" value="Plant_Aspart_Prot_A1"/>
</dbReference>
<keyword evidence="6" id="KW-0812">Transmembrane</keyword>
<keyword evidence="9" id="KW-1185">Reference proteome</keyword>
<keyword evidence="6" id="KW-0472">Membrane</keyword>
<proteinExistence type="inferred from homology"/>
<sequence length="431" mass="48335">LKTTKMLVFLVFQMISVFFINFLRVLATTGDIGFTANLIHRDSPLSPFYNSFETYTDRMKNTLLNYGIGEYYLNYSIGTPKVKQSGIIDTGSDIIWTQCRPCSVDRKECFKQDAVIFDPKGLEKGAHGSSTYKGVSYDSPYCKALGDQGKFRVRPYLCGYQLKYTEGTTSKGDLAEESFAIGDSISLQGIVFGCGHRNKGEGYEHYATGVIGLGDSQLSLIYQLPIKRKFSYCLVDRSRRETTSKINFGSVGLDTKSSAVVSTPLVKPKASPTSSHYHITLIKIDMGGRAQLNYNDSTIPPLGNMIVDVASTYSYIHHQLFDSLKAKMERAVGYKAEKDLWEKGRICFKARKRFLPSITFHFDGGMKLTLPPENSYFTVSQKKNIECLTILGNEDPKDEAVFGVSGQANFVVGYDLELKRIFFMEKDCTEY</sequence>
<keyword evidence="3" id="KW-0064">Aspartyl protease</keyword>
<evidence type="ECO:0000313" key="9">
    <source>
        <dbReference type="Proteomes" id="UP001281410"/>
    </source>
</evidence>
<gene>
    <name evidence="8" type="ORF">Dsin_025093</name>
</gene>
<evidence type="ECO:0000256" key="4">
    <source>
        <dbReference type="ARBA" id="ARBA00022801"/>
    </source>
</evidence>
<dbReference type="EMBL" id="JANJYJ010000008">
    <property type="protein sequence ID" value="KAK3193783.1"/>
    <property type="molecule type" value="Genomic_DNA"/>
</dbReference>
<keyword evidence="6" id="KW-1133">Transmembrane helix</keyword>
<evidence type="ECO:0000256" key="1">
    <source>
        <dbReference type="ARBA" id="ARBA00007447"/>
    </source>
</evidence>
<dbReference type="Pfam" id="PF14543">
    <property type="entry name" value="TAXi_N"/>
    <property type="match status" value="1"/>
</dbReference>
<dbReference type="InterPro" id="IPR032799">
    <property type="entry name" value="TAXi_C"/>
</dbReference>
<comment type="caution">
    <text evidence="8">The sequence shown here is derived from an EMBL/GenBank/DDBJ whole genome shotgun (WGS) entry which is preliminary data.</text>
</comment>
<dbReference type="GO" id="GO:0004190">
    <property type="term" value="F:aspartic-type endopeptidase activity"/>
    <property type="evidence" value="ECO:0007669"/>
    <property type="project" value="UniProtKB-KW"/>
</dbReference>
<dbReference type="InterPro" id="IPR021109">
    <property type="entry name" value="Peptidase_aspartic_dom_sf"/>
</dbReference>
<dbReference type="PANTHER" id="PTHR47967:SF128">
    <property type="entry name" value="ASPARTIC PROTEINASE CDR1-LIKE"/>
    <property type="match status" value="1"/>
</dbReference>
<evidence type="ECO:0000256" key="5">
    <source>
        <dbReference type="ARBA" id="ARBA00023180"/>
    </source>
</evidence>
<name>A0AAD9ZWP5_9ROSI</name>
<evidence type="ECO:0000313" key="8">
    <source>
        <dbReference type="EMBL" id="KAK3193783.1"/>
    </source>
</evidence>
<feature type="non-terminal residue" evidence="8">
    <location>
        <position position="1"/>
    </location>
</feature>
<feature type="transmembrane region" description="Helical" evidence="6">
    <location>
        <begin position="7"/>
        <end position="27"/>
    </location>
</feature>
<organism evidence="8 9">
    <name type="scientific">Dipteronia sinensis</name>
    <dbReference type="NCBI Taxonomy" id="43782"/>
    <lineage>
        <taxon>Eukaryota</taxon>
        <taxon>Viridiplantae</taxon>
        <taxon>Streptophyta</taxon>
        <taxon>Embryophyta</taxon>
        <taxon>Tracheophyta</taxon>
        <taxon>Spermatophyta</taxon>
        <taxon>Magnoliopsida</taxon>
        <taxon>eudicotyledons</taxon>
        <taxon>Gunneridae</taxon>
        <taxon>Pentapetalae</taxon>
        <taxon>rosids</taxon>
        <taxon>malvids</taxon>
        <taxon>Sapindales</taxon>
        <taxon>Sapindaceae</taxon>
        <taxon>Hippocastanoideae</taxon>
        <taxon>Acereae</taxon>
        <taxon>Dipteronia</taxon>
    </lineage>
</organism>
<dbReference type="Gene3D" id="2.40.70.10">
    <property type="entry name" value="Acid Proteases"/>
    <property type="match status" value="2"/>
</dbReference>
<dbReference type="InterPro" id="IPR032861">
    <property type="entry name" value="TAXi_N"/>
</dbReference>
<dbReference type="SUPFAM" id="SSF50630">
    <property type="entry name" value="Acid proteases"/>
    <property type="match status" value="1"/>
</dbReference>
<dbReference type="Proteomes" id="UP001281410">
    <property type="component" value="Unassembled WGS sequence"/>
</dbReference>
<keyword evidence="5" id="KW-0325">Glycoprotein</keyword>
<dbReference type="GO" id="GO:0005576">
    <property type="term" value="C:extracellular region"/>
    <property type="evidence" value="ECO:0007669"/>
    <property type="project" value="TreeGrafter"/>
</dbReference>
<evidence type="ECO:0000256" key="3">
    <source>
        <dbReference type="ARBA" id="ARBA00022750"/>
    </source>
</evidence>
<dbReference type="Pfam" id="PF14541">
    <property type="entry name" value="TAXi_C"/>
    <property type="match status" value="1"/>
</dbReference>
<keyword evidence="4" id="KW-0378">Hydrolase</keyword>
<dbReference type="InterPro" id="IPR033121">
    <property type="entry name" value="PEPTIDASE_A1"/>
</dbReference>
<dbReference type="AlphaFoldDB" id="A0AAD9ZWP5"/>
<accession>A0AAD9ZWP5</accession>
<feature type="domain" description="Peptidase A1" evidence="7">
    <location>
        <begin position="71"/>
        <end position="424"/>
    </location>
</feature>
<keyword evidence="2" id="KW-0645">Protease</keyword>
<dbReference type="PROSITE" id="PS51767">
    <property type="entry name" value="PEPTIDASE_A1"/>
    <property type="match status" value="1"/>
</dbReference>